<dbReference type="VEuPathDB" id="FungiDB:M747DRAFT_318558"/>
<evidence type="ECO:0000256" key="1">
    <source>
        <dbReference type="SAM" id="MobiDB-lite"/>
    </source>
</evidence>
<dbReference type="AlphaFoldDB" id="A0A100IL01"/>
<organism evidence="2 3">
    <name type="scientific">Aspergillus niger</name>
    <dbReference type="NCBI Taxonomy" id="5061"/>
    <lineage>
        <taxon>Eukaryota</taxon>
        <taxon>Fungi</taxon>
        <taxon>Dikarya</taxon>
        <taxon>Ascomycota</taxon>
        <taxon>Pezizomycotina</taxon>
        <taxon>Eurotiomycetes</taxon>
        <taxon>Eurotiomycetidae</taxon>
        <taxon>Eurotiales</taxon>
        <taxon>Aspergillaceae</taxon>
        <taxon>Aspergillus</taxon>
        <taxon>Aspergillus subgen. Circumdati</taxon>
    </lineage>
</organism>
<dbReference type="Proteomes" id="UP000068243">
    <property type="component" value="Unassembled WGS sequence"/>
</dbReference>
<dbReference type="OMA" id="WFRGSHT"/>
<name>A0A100IL01_ASPNG</name>
<gene>
    <name evidence="2" type="ORF">ABL_05831</name>
</gene>
<evidence type="ECO:0000313" key="3">
    <source>
        <dbReference type="Proteomes" id="UP000068243"/>
    </source>
</evidence>
<reference evidence="3" key="1">
    <citation type="journal article" date="2016" name="Genome Announc.">
        <title>Draft genome sequence of Aspergillus niger strain An76.</title>
        <authorList>
            <person name="Gong W."/>
            <person name="Cheng Z."/>
            <person name="Zhang H."/>
            <person name="Liu L."/>
            <person name="Gao P."/>
            <person name="Wang L."/>
        </authorList>
    </citation>
    <scope>NUCLEOTIDE SEQUENCE [LARGE SCALE GENOMIC DNA]</scope>
    <source>
        <strain evidence="3">An76</strain>
    </source>
</reference>
<comment type="caution">
    <text evidence="2">The sequence shown here is derived from an EMBL/GenBank/DDBJ whole genome shotgun (WGS) entry which is preliminary data.</text>
</comment>
<feature type="compositionally biased region" description="Basic and acidic residues" evidence="1">
    <location>
        <begin position="304"/>
        <end position="316"/>
    </location>
</feature>
<feature type="compositionally biased region" description="Acidic residues" evidence="1">
    <location>
        <begin position="258"/>
        <end position="268"/>
    </location>
</feature>
<protein>
    <submittedName>
        <fullName evidence="2">Similar to An16g03230</fullName>
    </submittedName>
</protein>
<dbReference type="VEuPathDB" id="FungiDB:ATCC64974_70520"/>
<dbReference type="OrthoDB" id="4478244at2759"/>
<feature type="compositionally biased region" description="Acidic residues" evidence="1">
    <location>
        <begin position="289"/>
        <end position="303"/>
    </location>
</feature>
<evidence type="ECO:0000313" key="2">
    <source>
        <dbReference type="EMBL" id="GAQ43170.1"/>
    </source>
</evidence>
<feature type="region of interest" description="Disordered" evidence="1">
    <location>
        <begin position="1"/>
        <end position="26"/>
    </location>
</feature>
<sequence>MSSDPSHTMECEEPDECTQPTEPNKPIELNKIIQSIEPIWPIIPLNLKRYFPRSKSESYEFEPFEASPNPEKESDSSDEKLFQAQKLYFRDHINRRTRYLCLIIIYGHSSHEEACKEALRISWHRNRKKMSSKVIMGLIIDEEKQAWFRGSHTDEGYIKKMGRNWVANNECMLRRYFRTFRRGLRRHAPSPGYDPGFESGSESELDLVEQDFFADGDVDESVVSDAVSSDCGGDGKDVPDGDCAVRPGSSGSGHEELLSDETDSDDESWVPPESDSNERFMNQPLAQTDSDDDNDSDEPDVDPGDLKDTSDTKEQLSDVSSLMLALRSRRQPAQQEKTRSILGAKGHLNNGASLVLALRQRGDSAI</sequence>
<accession>A0A100IL01</accession>
<feature type="region of interest" description="Disordered" evidence="1">
    <location>
        <begin position="223"/>
        <end position="320"/>
    </location>
</feature>
<dbReference type="EMBL" id="BCMY01000009">
    <property type="protein sequence ID" value="GAQ43170.1"/>
    <property type="molecule type" value="Genomic_DNA"/>
</dbReference>
<proteinExistence type="predicted"/>
<dbReference type="VEuPathDB" id="FungiDB:An16g03230"/>
<dbReference type="VEuPathDB" id="FungiDB:ASPNIDRAFT2_41132"/>